<protein>
    <recommendedName>
        <fullName evidence="3">Peptidase A2 domain-containing protein</fullName>
    </recommendedName>
</protein>
<sequence length="591" mass="67215">MGHPEVSCSVVSINALSLPKSLSTPLINTTITPKRGSVFSAQALPDTGATAPIIAENLIKQNNIPIDNNQCLIKAANGTEMRCLGSVDLSVEVEGQMTSTTAFVTPALQSSFYLSWFNLVDLKIIPHNFPKPMVQIKQLFLTYPNDLVHAALQPIFVQFDHVFNERDILPPMKGPPMHIHLKADVKIVPKCVLVARRIPFAFVADAKNDLESQCSAGIIEPVTWPTPWTSPVIFIPKPNGKGIRMVTEYTSLNQYFLILKSTFWHEFRQMLREFRNTPNVSGFSPAHWIFNRPQRTCLPAHPIIYARVSDDQYEEAKRRKSEQYAKRVTWADKQSHDLSPLSVGDEVLIQNTRTSRWDSKGRALPDTGATAPIIAENLIKQNNIPIDNNQCLIKAANGTEMRCLGSVDLSVEVEGQMTSTTAFVTPALQSSFYLSWFNLVDLKIIPHNFPKPMFLILKSTSWHEFRQMLREFRNTPNVSGFSPAHWIFNRPQRTCLPAHPIIYARVSDDQYEEAKRRKSEQYAKRVTWADKQSHDLSPLSVGDEVLIQNTRTSRWDSKGRVLSSLRNNRSYKIELDDGRLFYRNRRYLKQI</sequence>
<dbReference type="PANTHER" id="PTHR37984">
    <property type="entry name" value="PROTEIN CBG26694"/>
    <property type="match status" value="1"/>
</dbReference>
<evidence type="ECO:0000313" key="1">
    <source>
        <dbReference type="EMBL" id="TRY77164.1"/>
    </source>
</evidence>
<dbReference type="AlphaFoldDB" id="A0A553PHL9"/>
<keyword evidence="2" id="KW-1185">Reference proteome</keyword>
<dbReference type="STRING" id="6832.A0A553PHL9"/>
<organism evidence="1 2">
    <name type="scientific">Tigriopus californicus</name>
    <name type="common">Marine copepod</name>
    <dbReference type="NCBI Taxonomy" id="6832"/>
    <lineage>
        <taxon>Eukaryota</taxon>
        <taxon>Metazoa</taxon>
        <taxon>Ecdysozoa</taxon>
        <taxon>Arthropoda</taxon>
        <taxon>Crustacea</taxon>
        <taxon>Multicrustacea</taxon>
        <taxon>Hexanauplia</taxon>
        <taxon>Copepoda</taxon>
        <taxon>Harpacticoida</taxon>
        <taxon>Harpacticidae</taxon>
        <taxon>Tigriopus</taxon>
    </lineage>
</organism>
<comment type="caution">
    <text evidence="1">The sequence shown here is derived from an EMBL/GenBank/DDBJ whole genome shotgun (WGS) entry which is preliminary data.</text>
</comment>
<accession>A0A553PHL9</accession>
<evidence type="ECO:0008006" key="3">
    <source>
        <dbReference type="Google" id="ProtNLM"/>
    </source>
</evidence>
<dbReference type="GO" id="GO:0071897">
    <property type="term" value="P:DNA biosynthetic process"/>
    <property type="evidence" value="ECO:0007669"/>
    <property type="project" value="UniProtKB-ARBA"/>
</dbReference>
<gene>
    <name evidence="1" type="ORF">TCAL_15990</name>
</gene>
<dbReference type="SUPFAM" id="SSF56672">
    <property type="entry name" value="DNA/RNA polymerases"/>
    <property type="match status" value="1"/>
</dbReference>
<dbReference type="CDD" id="cd00303">
    <property type="entry name" value="retropepsin_like"/>
    <property type="match status" value="2"/>
</dbReference>
<evidence type="ECO:0000313" key="2">
    <source>
        <dbReference type="Proteomes" id="UP000318571"/>
    </source>
</evidence>
<dbReference type="Gene3D" id="3.10.10.10">
    <property type="entry name" value="HIV Type 1 Reverse Transcriptase, subunit A, domain 1"/>
    <property type="match status" value="1"/>
</dbReference>
<dbReference type="PANTHER" id="PTHR37984:SF5">
    <property type="entry name" value="PROTEIN NYNRIN-LIKE"/>
    <property type="match status" value="1"/>
</dbReference>
<reference evidence="1 2" key="1">
    <citation type="journal article" date="2018" name="Nat. Ecol. Evol.">
        <title>Genomic signatures of mitonuclear coevolution across populations of Tigriopus californicus.</title>
        <authorList>
            <person name="Barreto F.S."/>
            <person name="Watson E.T."/>
            <person name="Lima T.G."/>
            <person name="Willett C.S."/>
            <person name="Edmands S."/>
            <person name="Li W."/>
            <person name="Burton R.S."/>
        </authorList>
    </citation>
    <scope>NUCLEOTIDE SEQUENCE [LARGE SCALE GENOMIC DNA]</scope>
    <source>
        <strain evidence="1 2">San Diego</strain>
    </source>
</reference>
<dbReference type="InterPro" id="IPR050951">
    <property type="entry name" value="Retrovirus_Pol_polyprotein"/>
</dbReference>
<dbReference type="Proteomes" id="UP000318571">
    <property type="component" value="Chromosome 5"/>
</dbReference>
<dbReference type="EMBL" id="VCGU01000004">
    <property type="protein sequence ID" value="TRY77164.1"/>
    <property type="molecule type" value="Genomic_DNA"/>
</dbReference>
<dbReference type="InterPro" id="IPR043502">
    <property type="entry name" value="DNA/RNA_pol_sf"/>
</dbReference>
<proteinExistence type="predicted"/>
<name>A0A553PHL9_TIGCA</name>